<feature type="chain" id="PRO_5020400775" evidence="1">
    <location>
        <begin position="19"/>
        <end position="766"/>
    </location>
</feature>
<evidence type="ECO:0000259" key="2">
    <source>
        <dbReference type="Pfam" id="PF00144"/>
    </source>
</evidence>
<dbReference type="EMBL" id="SODV01000002">
    <property type="protein sequence ID" value="TDW96070.1"/>
    <property type="molecule type" value="Genomic_DNA"/>
</dbReference>
<feature type="signal peptide" evidence="1">
    <location>
        <begin position="1"/>
        <end position="18"/>
    </location>
</feature>
<feature type="domain" description="Peptidase M28" evidence="3">
    <location>
        <begin position="587"/>
        <end position="687"/>
    </location>
</feature>
<evidence type="ECO:0000256" key="1">
    <source>
        <dbReference type="SAM" id="SignalP"/>
    </source>
</evidence>
<gene>
    <name evidence="4" type="ORF">EDB95_3892</name>
</gene>
<keyword evidence="1" id="KW-0732">Signal</keyword>
<sequence>MKVLHTLLLLVIILSAHAQNDTLENGLLRDIPRWMAENHVPCVGVGLISDGKIQWIKTFGSLQQGSPAPGNTLFNIASQTKPVTAMLTLRLVQLGLWNLDEPLSRYWIDPDIAGDPNLDKLTTRLVLSHQSGFPNWRTDNGSKKLHFVAAPGTRFGYSGEGFEYLRRALEHKFQRPLDALLDSFLFKPAGMNNTQYWSDRLDTARMARWHDGQGHRYPLSMQTSVSAADDLITTVEDYCRFGIYTMNGGGLSDTLFADMTTPQVKVKTDYYRGLGWGLVKGLPGGEYALEHGGSDIGVRTMAIFLPVSKRGIVLMTNGDNGMFVTDQIIRCALSHGAQVLETMNKGARDHERIHLPDSVIDAYTGSYAQDNGKVMKVEREGDAIKVSGDGVPTAVLYPESTNSFFLEGYDVQIQFPDPTHLVVFENGKQVMTIRRASLKADLEAIASDSTEGRFTASAGYLKAADYLVRELKKAGLQPYLQPVPFTWDDYTGTTVRIDGVVYPHTPENFVVVQGGAAGRVRLPDSTQSADWETTVIRQYRFGYMHYVPDSLPSTDSCILLSPKLAALPHANISITFHHRIEQRTGYNVIAHTPGEPVIIVTAHLDHIGRIGNHIYNGANDDASGCVAELGAARTLSRSGVAVYFVWTTGEELGLKGSRWFVDHLPVPKENIRLHINLEQVGSQHRSFQEARFIPADSLGEELRNTDGYSFTQQHIPSVLLTSGGFPEHHTIRDTIGLIDVDHLQRVTDALSDLIISLDKSTPPRSH</sequence>
<dbReference type="InterPro" id="IPR050789">
    <property type="entry name" value="Diverse_Enzym_Activities"/>
</dbReference>
<dbReference type="InterPro" id="IPR012338">
    <property type="entry name" value="Beta-lactam/transpept-like"/>
</dbReference>
<organism evidence="4 5">
    <name type="scientific">Dinghuibacter silviterrae</name>
    <dbReference type="NCBI Taxonomy" id="1539049"/>
    <lineage>
        <taxon>Bacteria</taxon>
        <taxon>Pseudomonadati</taxon>
        <taxon>Bacteroidota</taxon>
        <taxon>Chitinophagia</taxon>
        <taxon>Chitinophagales</taxon>
        <taxon>Chitinophagaceae</taxon>
        <taxon>Dinghuibacter</taxon>
    </lineage>
</organism>
<dbReference type="OrthoDB" id="1357763at2"/>
<name>A0A4R8DGI1_9BACT</name>
<dbReference type="InterPro" id="IPR007484">
    <property type="entry name" value="Peptidase_M28"/>
</dbReference>
<evidence type="ECO:0000313" key="5">
    <source>
        <dbReference type="Proteomes" id="UP000294498"/>
    </source>
</evidence>
<dbReference type="InterPro" id="IPR001466">
    <property type="entry name" value="Beta-lactam-related"/>
</dbReference>
<proteinExistence type="predicted"/>
<reference evidence="4 5" key="1">
    <citation type="submission" date="2019-03" db="EMBL/GenBank/DDBJ databases">
        <title>Genomic Encyclopedia of Type Strains, Phase IV (KMG-IV): sequencing the most valuable type-strain genomes for metagenomic binning, comparative biology and taxonomic classification.</title>
        <authorList>
            <person name="Goeker M."/>
        </authorList>
    </citation>
    <scope>NUCLEOTIDE SEQUENCE [LARGE SCALE GENOMIC DNA]</scope>
    <source>
        <strain evidence="4 5">DSM 100059</strain>
    </source>
</reference>
<dbReference type="AlphaFoldDB" id="A0A4R8DGI1"/>
<accession>A0A4R8DGI1</accession>
<dbReference type="RefSeq" id="WP_133996015.1">
    <property type="nucleotide sequence ID" value="NZ_SODV01000002.1"/>
</dbReference>
<keyword evidence="5" id="KW-1185">Reference proteome</keyword>
<dbReference type="Gene3D" id="3.40.710.10">
    <property type="entry name" value="DD-peptidase/beta-lactamase superfamily"/>
    <property type="match status" value="1"/>
</dbReference>
<evidence type="ECO:0000313" key="4">
    <source>
        <dbReference type="EMBL" id="TDW96070.1"/>
    </source>
</evidence>
<comment type="caution">
    <text evidence="4">The sequence shown here is derived from an EMBL/GenBank/DDBJ whole genome shotgun (WGS) entry which is preliminary data.</text>
</comment>
<dbReference type="Gene3D" id="3.40.630.10">
    <property type="entry name" value="Zn peptidases"/>
    <property type="match status" value="2"/>
</dbReference>
<dbReference type="PANTHER" id="PTHR43283">
    <property type="entry name" value="BETA-LACTAMASE-RELATED"/>
    <property type="match status" value="1"/>
</dbReference>
<dbReference type="Proteomes" id="UP000294498">
    <property type="component" value="Unassembled WGS sequence"/>
</dbReference>
<dbReference type="PANTHER" id="PTHR43283:SF18">
    <property type="match status" value="1"/>
</dbReference>
<evidence type="ECO:0000259" key="3">
    <source>
        <dbReference type="Pfam" id="PF04389"/>
    </source>
</evidence>
<dbReference type="SUPFAM" id="SSF53187">
    <property type="entry name" value="Zn-dependent exopeptidases"/>
    <property type="match status" value="1"/>
</dbReference>
<dbReference type="Pfam" id="PF00144">
    <property type="entry name" value="Beta-lactamase"/>
    <property type="match status" value="1"/>
</dbReference>
<dbReference type="SUPFAM" id="SSF56601">
    <property type="entry name" value="beta-lactamase/transpeptidase-like"/>
    <property type="match status" value="1"/>
</dbReference>
<dbReference type="Pfam" id="PF04389">
    <property type="entry name" value="Peptidase_M28"/>
    <property type="match status" value="1"/>
</dbReference>
<protein>
    <submittedName>
        <fullName evidence="4">CubicO group peptidase (Beta-lactamase class C family)</fullName>
    </submittedName>
</protein>
<feature type="domain" description="Beta-lactamase-related" evidence="2">
    <location>
        <begin position="35"/>
        <end position="321"/>
    </location>
</feature>